<dbReference type="Proteomes" id="UP000292120">
    <property type="component" value="Unassembled WGS sequence"/>
</dbReference>
<sequence>MFGRRAAPVTWKALIFTALVLVLLMSAVAGLCGWWAWRHMAAQVTLRHQPALVRLPDSLAVQAEVSRAVRVKVDQVLPVSVPIDEHVSIPFPDPVPVKVHVETQVPVSIDVPFEHVFAIDQTIDLDTTVRTKVLGFSVNVPIRGKVPLKAQVPVKLVVPVRHTLPVSLDVPAQVTLTEPIRAHVQTTVKAQIPIRESLSLPLTEPLQATLRFPRQEVNVALVHTEVLLPFDAITVAPTSGWASLVPERMRPWAPRAVRALPPGMAASAASALERLDLLEVRP</sequence>
<comment type="caution">
    <text evidence="1">The sequence shown here is derived from an EMBL/GenBank/DDBJ whole genome shotgun (WGS) entry which is preliminary data.</text>
</comment>
<reference evidence="1 2" key="1">
    <citation type="submission" date="2019-02" db="EMBL/GenBank/DDBJ databases">
        <title>Aquabacterium sp. strain KMB7.</title>
        <authorList>
            <person name="Chen W.-M."/>
        </authorList>
    </citation>
    <scope>NUCLEOTIDE SEQUENCE [LARGE SCALE GENOMIC DNA]</scope>
    <source>
        <strain evidence="1 2">KMB7</strain>
    </source>
</reference>
<dbReference type="RefSeq" id="WP_130966194.1">
    <property type="nucleotide sequence ID" value="NZ_SIXI01000001.1"/>
</dbReference>
<evidence type="ECO:0000313" key="2">
    <source>
        <dbReference type="Proteomes" id="UP000292120"/>
    </source>
</evidence>
<organism evidence="1 2">
    <name type="scientific">Aquabacterium lacunae</name>
    <dbReference type="NCBI Taxonomy" id="2528630"/>
    <lineage>
        <taxon>Bacteria</taxon>
        <taxon>Pseudomonadati</taxon>
        <taxon>Pseudomonadota</taxon>
        <taxon>Betaproteobacteria</taxon>
        <taxon>Burkholderiales</taxon>
        <taxon>Aquabacterium</taxon>
    </lineage>
</organism>
<proteinExistence type="predicted"/>
<protein>
    <submittedName>
        <fullName evidence="1">Uncharacterized protein</fullName>
    </submittedName>
</protein>
<dbReference type="AlphaFoldDB" id="A0A4Q9H5U9"/>
<evidence type="ECO:0000313" key="1">
    <source>
        <dbReference type="EMBL" id="TBO34244.1"/>
    </source>
</evidence>
<name>A0A4Q9H5U9_9BURK</name>
<dbReference type="OrthoDB" id="7057480at2"/>
<gene>
    <name evidence="1" type="ORF">EYS42_02085</name>
</gene>
<dbReference type="EMBL" id="SIXI01000001">
    <property type="protein sequence ID" value="TBO34244.1"/>
    <property type="molecule type" value="Genomic_DNA"/>
</dbReference>
<keyword evidence="2" id="KW-1185">Reference proteome</keyword>
<accession>A0A4Q9H5U9</accession>